<dbReference type="EMBL" id="GBXM01030824">
    <property type="protein sequence ID" value="JAH77753.1"/>
    <property type="molecule type" value="Transcribed_RNA"/>
</dbReference>
<sequence>MLITTGRSVKFWKLIAVNLKCKRIVIKLRLAFCIRYRMILAGEAVLY</sequence>
<reference evidence="1" key="1">
    <citation type="submission" date="2014-11" db="EMBL/GenBank/DDBJ databases">
        <authorList>
            <person name="Amaro Gonzalez C."/>
        </authorList>
    </citation>
    <scope>NUCLEOTIDE SEQUENCE</scope>
</reference>
<name>A0A0E9VKM6_ANGAN</name>
<accession>A0A0E9VKM6</accession>
<dbReference type="AlphaFoldDB" id="A0A0E9VKM6"/>
<protein>
    <submittedName>
        <fullName evidence="1">Uncharacterized protein</fullName>
    </submittedName>
</protein>
<reference evidence="1" key="2">
    <citation type="journal article" date="2015" name="Fish Shellfish Immunol.">
        <title>Early steps in the European eel (Anguilla anguilla)-Vibrio vulnificus interaction in the gills: Role of the RtxA13 toxin.</title>
        <authorList>
            <person name="Callol A."/>
            <person name="Pajuelo D."/>
            <person name="Ebbesson L."/>
            <person name="Teles M."/>
            <person name="MacKenzie S."/>
            <person name="Amaro C."/>
        </authorList>
    </citation>
    <scope>NUCLEOTIDE SEQUENCE</scope>
</reference>
<organism evidence="1">
    <name type="scientific">Anguilla anguilla</name>
    <name type="common">European freshwater eel</name>
    <name type="synonym">Muraena anguilla</name>
    <dbReference type="NCBI Taxonomy" id="7936"/>
    <lineage>
        <taxon>Eukaryota</taxon>
        <taxon>Metazoa</taxon>
        <taxon>Chordata</taxon>
        <taxon>Craniata</taxon>
        <taxon>Vertebrata</taxon>
        <taxon>Euteleostomi</taxon>
        <taxon>Actinopterygii</taxon>
        <taxon>Neopterygii</taxon>
        <taxon>Teleostei</taxon>
        <taxon>Anguilliformes</taxon>
        <taxon>Anguillidae</taxon>
        <taxon>Anguilla</taxon>
    </lineage>
</organism>
<proteinExistence type="predicted"/>
<evidence type="ECO:0000313" key="1">
    <source>
        <dbReference type="EMBL" id="JAH77753.1"/>
    </source>
</evidence>